<dbReference type="InterPro" id="IPR000706">
    <property type="entry name" value="AGPR_type-1"/>
</dbReference>
<dbReference type="SUPFAM" id="SSF55347">
    <property type="entry name" value="Glyceraldehyde-3-phosphate dehydrogenase-like, C-terminal domain"/>
    <property type="match status" value="1"/>
</dbReference>
<evidence type="ECO:0000256" key="4">
    <source>
        <dbReference type="ARBA" id="ARBA00022857"/>
    </source>
</evidence>
<dbReference type="Gene3D" id="3.30.360.10">
    <property type="entry name" value="Dihydrodipicolinate Reductase, domain 2"/>
    <property type="match status" value="1"/>
</dbReference>
<dbReference type="Pfam" id="PF22698">
    <property type="entry name" value="Semialdhyde_dhC_1"/>
    <property type="match status" value="1"/>
</dbReference>
<evidence type="ECO:0000256" key="6">
    <source>
        <dbReference type="ARBA" id="ARBA00050557"/>
    </source>
</evidence>
<dbReference type="UniPathway" id="UPA00068">
    <property type="reaction ID" value="UER00108"/>
</dbReference>
<gene>
    <name evidence="7 10" type="primary">argC</name>
    <name evidence="10" type="ORF">ETAA8_08440</name>
</gene>
<keyword evidence="4 7" id="KW-0521">NADP</keyword>
<dbReference type="InterPro" id="IPR036291">
    <property type="entry name" value="NAD(P)-bd_dom_sf"/>
</dbReference>
<comment type="function">
    <text evidence="7">Catalyzes the NADPH-dependent reduction of N-acetyl-5-glutamyl phosphate to yield N-acetyl-L-glutamate 5-semialdehyde.</text>
</comment>
<evidence type="ECO:0000256" key="1">
    <source>
        <dbReference type="ARBA" id="ARBA00004862"/>
    </source>
</evidence>
<dbReference type="GO" id="GO:0070401">
    <property type="term" value="F:NADP+ binding"/>
    <property type="evidence" value="ECO:0007669"/>
    <property type="project" value="InterPro"/>
</dbReference>
<dbReference type="GO" id="GO:0005737">
    <property type="term" value="C:cytoplasm"/>
    <property type="evidence" value="ECO:0007669"/>
    <property type="project" value="UniProtKB-SubCell"/>
</dbReference>
<comment type="subcellular location">
    <subcellularLocation>
        <location evidence="7">Cytoplasm</location>
    </subcellularLocation>
</comment>
<keyword evidence="11" id="KW-1185">Reference proteome</keyword>
<feature type="active site" evidence="7 8">
    <location>
        <position position="150"/>
    </location>
</feature>
<sequence length="336" mass="36730">MIRVGILGATGYTALELIKILLRHPDAQITAVTSRQEGRPPIAAVHPCLTGRLDLPLEDFAPAAVAERCDCIFSCLPHAASAESAKALLALGKRVIDFSADYRLNDPVSYRKWYEHDHPDAERLGKTVYGLPELFREQIPQAALVANPGCYPTSAILPLAPFLKEGWVESQDIIVDSKSGVSGAGRTPKLGTLYPECNESISAYSVGKHRHSPEIEQILGRVVPAQPQIIFTPHLVPMDRGILTVSYSKPTKSFTEEQALELLRDTYRNEPFVQVVKNLPATKDVAHTNFCHITPRVTGGRLLLISVIDNLIKGASGAAAQNFNLMYGFKETTALV</sequence>
<keyword evidence="3 7" id="KW-0028">Amino-acid biosynthesis</keyword>
<comment type="catalytic activity">
    <reaction evidence="6 7">
        <text>N-acetyl-L-glutamate 5-semialdehyde + phosphate + NADP(+) = N-acetyl-L-glutamyl 5-phosphate + NADPH + H(+)</text>
        <dbReference type="Rhea" id="RHEA:21588"/>
        <dbReference type="ChEBI" id="CHEBI:15378"/>
        <dbReference type="ChEBI" id="CHEBI:29123"/>
        <dbReference type="ChEBI" id="CHEBI:43474"/>
        <dbReference type="ChEBI" id="CHEBI:57783"/>
        <dbReference type="ChEBI" id="CHEBI:57936"/>
        <dbReference type="ChEBI" id="CHEBI:58349"/>
        <dbReference type="EC" id="1.2.1.38"/>
    </reaction>
</comment>
<reference evidence="10 11" key="1">
    <citation type="submission" date="2019-02" db="EMBL/GenBank/DDBJ databases">
        <title>Deep-cultivation of Planctomycetes and their phenomic and genomic characterization uncovers novel biology.</title>
        <authorList>
            <person name="Wiegand S."/>
            <person name="Jogler M."/>
            <person name="Boedeker C."/>
            <person name="Pinto D."/>
            <person name="Vollmers J."/>
            <person name="Rivas-Marin E."/>
            <person name="Kohn T."/>
            <person name="Peeters S.H."/>
            <person name="Heuer A."/>
            <person name="Rast P."/>
            <person name="Oberbeckmann S."/>
            <person name="Bunk B."/>
            <person name="Jeske O."/>
            <person name="Meyerdierks A."/>
            <person name="Storesund J.E."/>
            <person name="Kallscheuer N."/>
            <person name="Luecker S."/>
            <person name="Lage O.M."/>
            <person name="Pohl T."/>
            <person name="Merkel B.J."/>
            <person name="Hornburger P."/>
            <person name="Mueller R.-W."/>
            <person name="Bruemmer F."/>
            <person name="Labrenz M."/>
            <person name="Spormann A.M."/>
            <person name="Op den Camp H."/>
            <person name="Overmann J."/>
            <person name="Amann R."/>
            <person name="Jetten M.S.M."/>
            <person name="Mascher T."/>
            <person name="Medema M.H."/>
            <person name="Devos D.P."/>
            <person name="Kaster A.-K."/>
            <person name="Ovreas L."/>
            <person name="Rohde M."/>
            <person name="Galperin M.Y."/>
            <person name="Jogler C."/>
        </authorList>
    </citation>
    <scope>NUCLEOTIDE SEQUENCE [LARGE SCALE GENOMIC DNA]</scope>
    <source>
        <strain evidence="10 11">ETA_A8</strain>
    </source>
</reference>
<dbReference type="SUPFAM" id="SSF51735">
    <property type="entry name" value="NAD(P)-binding Rossmann-fold domains"/>
    <property type="match status" value="1"/>
</dbReference>
<dbReference type="NCBIfam" id="TIGR01850">
    <property type="entry name" value="argC"/>
    <property type="match status" value="1"/>
</dbReference>
<feature type="domain" description="Semialdehyde dehydrogenase NAD-binding" evidence="9">
    <location>
        <begin position="3"/>
        <end position="142"/>
    </location>
</feature>
<protein>
    <recommendedName>
        <fullName evidence="7">N-acetyl-gamma-glutamyl-phosphate reductase</fullName>
        <shortName evidence="7">AGPR</shortName>
        <ecNumber evidence="7">1.2.1.38</ecNumber>
    </recommendedName>
    <alternativeName>
        <fullName evidence="7">N-acetyl-glutamate semialdehyde dehydrogenase</fullName>
        <shortName evidence="7">NAGSA dehydrogenase</shortName>
    </alternativeName>
</protein>
<evidence type="ECO:0000313" key="10">
    <source>
        <dbReference type="EMBL" id="QDU25773.1"/>
    </source>
</evidence>
<evidence type="ECO:0000256" key="7">
    <source>
        <dbReference type="HAMAP-Rule" id="MF_00150"/>
    </source>
</evidence>
<dbReference type="RefSeq" id="WP_145085269.1">
    <property type="nucleotide sequence ID" value="NZ_CP036274.1"/>
</dbReference>
<dbReference type="InterPro" id="IPR000534">
    <property type="entry name" value="Semialdehyde_DH_NAD-bd"/>
</dbReference>
<accession>A0A517Y6B8</accession>
<dbReference type="Proteomes" id="UP000315017">
    <property type="component" value="Chromosome"/>
</dbReference>
<dbReference type="HAMAP" id="MF_00150">
    <property type="entry name" value="ArgC_type1"/>
    <property type="match status" value="1"/>
</dbReference>
<keyword evidence="2 7" id="KW-0055">Arginine biosynthesis</keyword>
<evidence type="ECO:0000256" key="3">
    <source>
        <dbReference type="ARBA" id="ARBA00022605"/>
    </source>
</evidence>
<dbReference type="GO" id="GO:0006526">
    <property type="term" value="P:L-arginine biosynthetic process"/>
    <property type="evidence" value="ECO:0007669"/>
    <property type="project" value="UniProtKB-UniRule"/>
</dbReference>
<dbReference type="FunFam" id="3.30.360.10:FF:000014">
    <property type="entry name" value="N-acetyl-gamma-glutamyl-phosphate reductase"/>
    <property type="match status" value="1"/>
</dbReference>
<organism evidence="10 11">
    <name type="scientific">Anatilimnocola aggregata</name>
    <dbReference type="NCBI Taxonomy" id="2528021"/>
    <lineage>
        <taxon>Bacteria</taxon>
        <taxon>Pseudomonadati</taxon>
        <taxon>Planctomycetota</taxon>
        <taxon>Planctomycetia</taxon>
        <taxon>Pirellulales</taxon>
        <taxon>Pirellulaceae</taxon>
        <taxon>Anatilimnocola</taxon>
    </lineage>
</organism>
<dbReference type="GO" id="GO:0003942">
    <property type="term" value="F:N-acetyl-gamma-glutamyl-phosphate reductase activity"/>
    <property type="evidence" value="ECO:0007669"/>
    <property type="project" value="UniProtKB-UniRule"/>
</dbReference>
<dbReference type="AlphaFoldDB" id="A0A517Y6B8"/>
<evidence type="ECO:0000259" key="9">
    <source>
        <dbReference type="SMART" id="SM00859"/>
    </source>
</evidence>
<keyword evidence="7" id="KW-0963">Cytoplasm</keyword>
<name>A0A517Y6B8_9BACT</name>
<dbReference type="Gene3D" id="3.40.50.720">
    <property type="entry name" value="NAD(P)-binding Rossmann-like Domain"/>
    <property type="match status" value="1"/>
</dbReference>
<evidence type="ECO:0000256" key="5">
    <source>
        <dbReference type="ARBA" id="ARBA00023002"/>
    </source>
</evidence>
<dbReference type="CDD" id="cd17895">
    <property type="entry name" value="AGPR_1_N"/>
    <property type="match status" value="1"/>
</dbReference>
<dbReference type="CDD" id="cd23934">
    <property type="entry name" value="AGPR_1_C"/>
    <property type="match status" value="1"/>
</dbReference>
<dbReference type="KEGG" id="aagg:ETAA8_08440"/>
<dbReference type="Pfam" id="PF01118">
    <property type="entry name" value="Semialdhyde_dh"/>
    <property type="match status" value="1"/>
</dbReference>
<dbReference type="SMART" id="SM00859">
    <property type="entry name" value="Semialdhyde_dh"/>
    <property type="match status" value="1"/>
</dbReference>
<dbReference type="PANTHER" id="PTHR32338:SF10">
    <property type="entry name" value="N-ACETYL-GAMMA-GLUTAMYL-PHOSPHATE REDUCTASE, CHLOROPLASTIC-RELATED"/>
    <property type="match status" value="1"/>
</dbReference>
<dbReference type="GO" id="GO:0051287">
    <property type="term" value="F:NAD binding"/>
    <property type="evidence" value="ECO:0007669"/>
    <property type="project" value="InterPro"/>
</dbReference>
<proteinExistence type="inferred from homology"/>
<dbReference type="OrthoDB" id="9801289at2"/>
<dbReference type="PANTHER" id="PTHR32338">
    <property type="entry name" value="N-ACETYL-GAMMA-GLUTAMYL-PHOSPHATE REDUCTASE, CHLOROPLASTIC-RELATED-RELATED"/>
    <property type="match status" value="1"/>
</dbReference>
<evidence type="ECO:0000256" key="2">
    <source>
        <dbReference type="ARBA" id="ARBA00022571"/>
    </source>
</evidence>
<keyword evidence="5 7" id="KW-0560">Oxidoreductase</keyword>
<evidence type="ECO:0000256" key="8">
    <source>
        <dbReference type="PROSITE-ProRule" id="PRU10010"/>
    </source>
</evidence>
<dbReference type="InterPro" id="IPR058924">
    <property type="entry name" value="AGPR_dimerisation_dom"/>
</dbReference>
<dbReference type="InterPro" id="IPR050085">
    <property type="entry name" value="AGPR"/>
</dbReference>
<comment type="pathway">
    <text evidence="1 7">Amino-acid biosynthesis; L-arginine biosynthesis; N(2)-acetyl-L-ornithine from L-glutamate: step 3/4.</text>
</comment>
<evidence type="ECO:0000313" key="11">
    <source>
        <dbReference type="Proteomes" id="UP000315017"/>
    </source>
</evidence>
<dbReference type="EMBL" id="CP036274">
    <property type="protein sequence ID" value="QDU25773.1"/>
    <property type="molecule type" value="Genomic_DNA"/>
</dbReference>
<dbReference type="PROSITE" id="PS01224">
    <property type="entry name" value="ARGC"/>
    <property type="match status" value="1"/>
</dbReference>
<comment type="similarity">
    <text evidence="7">Belongs to the NAGSA dehydrogenase family. Type 1 subfamily.</text>
</comment>
<dbReference type="InterPro" id="IPR023013">
    <property type="entry name" value="AGPR_AS"/>
</dbReference>
<dbReference type="EC" id="1.2.1.38" evidence="7"/>